<dbReference type="Proteomes" id="UP000054342">
    <property type="component" value="Unassembled WGS sequence"/>
</dbReference>
<organism evidence="3 4">
    <name type="scientific">Exophiala xenobiotica</name>
    <dbReference type="NCBI Taxonomy" id="348802"/>
    <lineage>
        <taxon>Eukaryota</taxon>
        <taxon>Fungi</taxon>
        <taxon>Dikarya</taxon>
        <taxon>Ascomycota</taxon>
        <taxon>Pezizomycotina</taxon>
        <taxon>Eurotiomycetes</taxon>
        <taxon>Chaetothyriomycetidae</taxon>
        <taxon>Chaetothyriales</taxon>
        <taxon>Herpotrichiellaceae</taxon>
        <taxon>Exophiala</taxon>
    </lineage>
</organism>
<keyword evidence="4" id="KW-1185">Reference proteome</keyword>
<name>A0A0D2E9L8_9EURO</name>
<dbReference type="HOGENOM" id="CLU_126104_0_0_1"/>
<gene>
    <name evidence="3" type="ORF">PV05_07726</name>
</gene>
<proteinExistence type="predicted"/>
<evidence type="ECO:0000256" key="1">
    <source>
        <dbReference type="SAM" id="MobiDB-lite"/>
    </source>
</evidence>
<dbReference type="OrthoDB" id="4121160at2759"/>
<feature type="domain" description="Myb-like DNA-binding" evidence="2">
    <location>
        <begin position="8"/>
        <end position="56"/>
    </location>
</feature>
<sequence length="120" mass="13022">MASKKPDNEDLKFIMSCLKHFAGEFKPDFDEVAKDVGAASGNACYQRLRAIKKRWGMPGTLTPSSTAGRKRKGAVTKDIAETVEGGAKDSTPKKRRKGGKEAEEPVDQRDDTDAVAHLGD</sequence>
<dbReference type="Pfam" id="PF22980">
    <property type="entry name" value="Myb_DNA-bind_8"/>
    <property type="match status" value="1"/>
</dbReference>
<protein>
    <recommendedName>
        <fullName evidence="2">Myb-like DNA-binding domain-containing protein</fullName>
    </recommendedName>
</protein>
<dbReference type="GeneID" id="25329634"/>
<dbReference type="EMBL" id="KN847321">
    <property type="protein sequence ID" value="KIW52053.1"/>
    <property type="molecule type" value="Genomic_DNA"/>
</dbReference>
<dbReference type="InterPro" id="IPR054505">
    <property type="entry name" value="Myb_DNA-bind_8"/>
</dbReference>
<feature type="compositionally biased region" description="Basic and acidic residues" evidence="1">
    <location>
        <begin position="99"/>
        <end position="120"/>
    </location>
</feature>
<dbReference type="RefSeq" id="XP_013312637.1">
    <property type="nucleotide sequence ID" value="XM_013457183.1"/>
</dbReference>
<evidence type="ECO:0000259" key="2">
    <source>
        <dbReference type="Pfam" id="PF22980"/>
    </source>
</evidence>
<accession>A0A0D2E9L8</accession>
<dbReference type="AlphaFoldDB" id="A0A0D2E9L8"/>
<feature type="region of interest" description="Disordered" evidence="1">
    <location>
        <begin position="56"/>
        <end position="120"/>
    </location>
</feature>
<reference evidence="3 4" key="1">
    <citation type="submission" date="2015-01" db="EMBL/GenBank/DDBJ databases">
        <title>The Genome Sequence of Exophiala xenobiotica CBS118157.</title>
        <authorList>
            <consortium name="The Broad Institute Genomics Platform"/>
            <person name="Cuomo C."/>
            <person name="de Hoog S."/>
            <person name="Gorbushina A."/>
            <person name="Stielow B."/>
            <person name="Teixiera M."/>
            <person name="Abouelleil A."/>
            <person name="Chapman S.B."/>
            <person name="Priest M."/>
            <person name="Young S.K."/>
            <person name="Wortman J."/>
            <person name="Nusbaum C."/>
            <person name="Birren B."/>
        </authorList>
    </citation>
    <scope>NUCLEOTIDE SEQUENCE [LARGE SCALE GENOMIC DNA]</scope>
    <source>
        <strain evidence="3 4">CBS 118157</strain>
    </source>
</reference>
<evidence type="ECO:0000313" key="3">
    <source>
        <dbReference type="EMBL" id="KIW52053.1"/>
    </source>
</evidence>
<evidence type="ECO:0000313" key="4">
    <source>
        <dbReference type="Proteomes" id="UP000054342"/>
    </source>
</evidence>